<dbReference type="PANTHER" id="PTHR21310:SF15">
    <property type="entry name" value="AMINOGLYCOSIDE PHOSPHOTRANSFERASE DOMAIN-CONTAINING PROTEIN"/>
    <property type="match status" value="1"/>
</dbReference>
<organism evidence="2 3">
    <name type="scientific">Paenibacillus odorifer</name>
    <dbReference type="NCBI Taxonomy" id="189426"/>
    <lineage>
        <taxon>Bacteria</taxon>
        <taxon>Bacillati</taxon>
        <taxon>Bacillota</taxon>
        <taxon>Bacilli</taxon>
        <taxon>Bacillales</taxon>
        <taxon>Paenibacillaceae</taxon>
        <taxon>Paenibacillus</taxon>
    </lineage>
</organism>
<dbReference type="AlphaFoldDB" id="A0A1R0X3T9"/>
<dbReference type="InterPro" id="IPR002575">
    <property type="entry name" value="Aminoglycoside_PTrfase"/>
</dbReference>
<dbReference type="Proteomes" id="UP000187465">
    <property type="component" value="Unassembled WGS sequence"/>
</dbReference>
<reference evidence="2 3" key="1">
    <citation type="submission" date="2016-10" db="EMBL/GenBank/DDBJ databases">
        <title>Paenibacillus species isolates.</title>
        <authorList>
            <person name="Beno S.M."/>
        </authorList>
    </citation>
    <scope>NUCLEOTIDE SEQUENCE [LARGE SCALE GENOMIC DNA]</scope>
    <source>
        <strain evidence="2 3">FSL H7-0604</strain>
    </source>
</reference>
<sequence length="293" mass="33607">MNLVEMIIKRFNLNVLSIDNVPESFSSQVYKLNLTNGETVYAKIPYNRDKLYREYRMLEMLREVLPVPKVLDFWSGDDLISGALLLSEIKGIPCTGAIDDELAFQIGLLHANLHEVKMPGYGVEGLDGFQFSNQNNWRLYIRNSFEKFIEPCKEVLERGLFEKCINYFEGAFSVLPPPDGPCVVHMDFRQGNILTNNNMVVGIIDFESARGGSSEIDFTKINRYVWEVNPQSRISYKKGYSTIRPLMDLETILPFYNFYDAFSAVVWCKNRGIEKNRAFLKESISVLQKSVGC</sequence>
<dbReference type="Pfam" id="PF01636">
    <property type="entry name" value="APH"/>
    <property type="match status" value="1"/>
</dbReference>
<evidence type="ECO:0000313" key="3">
    <source>
        <dbReference type="Proteomes" id="UP000187465"/>
    </source>
</evidence>
<gene>
    <name evidence="2" type="ORF">BJP51_02915</name>
</gene>
<dbReference type="InterPro" id="IPR051678">
    <property type="entry name" value="AGP_Transferase"/>
</dbReference>
<dbReference type="GO" id="GO:0016740">
    <property type="term" value="F:transferase activity"/>
    <property type="evidence" value="ECO:0007669"/>
    <property type="project" value="UniProtKB-KW"/>
</dbReference>
<dbReference type="Gene3D" id="3.90.1200.10">
    <property type="match status" value="1"/>
</dbReference>
<dbReference type="PANTHER" id="PTHR21310">
    <property type="entry name" value="AMINOGLYCOSIDE PHOSPHOTRANSFERASE-RELATED-RELATED"/>
    <property type="match status" value="1"/>
</dbReference>
<dbReference type="EMBL" id="MKQP01000034">
    <property type="protein sequence ID" value="OMD28071.1"/>
    <property type="molecule type" value="Genomic_DNA"/>
</dbReference>
<accession>A0A1R0X3T9</accession>
<protein>
    <submittedName>
        <fullName evidence="2">Phosphotransferase</fullName>
    </submittedName>
</protein>
<proteinExistence type="predicted"/>
<name>A0A1R0X3T9_9BACL</name>
<comment type="caution">
    <text evidence="2">The sequence shown here is derived from an EMBL/GenBank/DDBJ whole genome shotgun (WGS) entry which is preliminary data.</text>
</comment>
<evidence type="ECO:0000259" key="1">
    <source>
        <dbReference type="Pfam" id="PF01636"/>
    </source>
</evidence>
<keyword evidence="2" id="KW-0808">Transferase</keyword>
<feature type="domain" description="Aminoglycoside phosphotransferase" evidence="1">
    <location>
        <begin position="21"/>
        <end position="233"/>
    </location>
</feature>
<dbReference type="InterPro" id="IPR011009">
    <property type="entry name" value="Kinase-like_dom_sf"/>
</dbReference>
<evidence type="ECO:0000313" key="2">
    <source>
        <dbReference type="EMBL" id="OMD28071.1"/>
    </source>
</evidence>
<dbReference type="SUPFAM" id="SSF56112">
    <property type="entry name" value="Protein kinase-like (PK-like)"/>
    <property type="match status" value="1"/>
</dbReference>
<dbReference type="RefSeq" id="WP_036677327.1">
    <property type="nucleotide sequence ID" value="NZ_MKQP01000034.1"/>
</dbReference>
<dbReference type="Gene3D" id="3.30.200.20">
    <property type="entry name" value="Phosphorylase Kinase, domain 1"/>
    <property type="match status" value="1"/>
</dbReference>